<reference evidence="6 7" key="1">
    <citation type="submission" date="2016-11" db="EMBL/GenBank/DDBJ databases">
        <authorList>
            <person name="Varghese N."/>
            <person name="Submissions S."/>
        </authorList>
    </citation>
    <scope>NUCLEOTIDE SEQUENCE [LARGE SCALE GENOMIC DNA]</scope>
    <source>
        <strain evidence="6 7">NFIX07</strain>
    </source>
</reference>
<dbReference type="EMBL" id="FPKT01000011">
    <property type="protein sequence ID" value="SFZ78865.1"/>
    <property type="molecule type" value="Genomic_DNA"/>
</dbReference>
<keyword evidence="7" id="KW-1185">Reference proteome</keyword>
<proteinExistence type="predicted"/>
<evidence type="ECO:0000256" key="3">
    <source>
        <dbReference type="ARBA" id="ARBA00023002"/>
    </source>
</evidence>
<gene>
    <name evidence="6" type="ORF">SAMN03097721_02464</name>
</gene>
<keyword evidence="3" id="KW-0560">Oxidoreductase</keyword>
<protein>
    <submittedName>
        <fullName evidence="6">Glucose-6-phosphate dehydrogenase, C-terminal domain</fullName>
    </submittedName>
</protein>
<evidence type="ECO:0000313" key="6">
    <source>
        <dbReference type="EMBL" id="SFZ78865.1"/>
    </source>
</evidence>
<name>A0ABY1HAD4_9STAP</name>
<evidence type="ECO:0000313" key="7">
    <source>
        <dbReference type="Proteomes" id="UP000182665"/>
    </source>
</evidence>
<feature type="domain" description="Glucose-6-phosphate dehydrogenase C-terminal" evidence="5">
    <location>
        <begin position="8"/>
        <end position="129"/>
    </location>
</feature>
<sequence>MHLYYSNCEQDAPNLLVLNVQPNEGFSLCVNGKKSNQNNEMQKVKLPYTMPIKDKMNTVDAYENLIYDALIGEQTNFTHWEELKHSWKFVDDIENVWKQEQPQFPNYVSGSYGPKESEKLLSEDGLNWWNNL</sequence>
<evidence type="ECO:0000259" key="5">
    <source>
        <dbReference type="Pfam" id="PF02781"/>
    </source>
</evidence>
<keyword evidence="4" id="KW-0119">Carbohydrate metabolism</keyword>
<dbReference type="InterPro" id="IPR022675">
    <property type="entry name" value="G6P_DH_C"/>
</dbReference>
<dbReference type="Proteomes" id="UP000182665">
    <property type="component" value="Unassembled WGS sequence"/>
</dbReference>
<organism evidence="6 7">
    <name type="scientific">Staphylococcus pasteuri</name>
    <dbReference type="NCBI Taxonomy" id="45972"/>
    <lineage>
        <taxon>Bacteria</taxon>
        <taxon>Bacillati</taxon>
        <taxon>Bacillota</taxon>
        <taxon>Bacilli</taxon>
        <taxon>Bacillales</taxon>
        <taxon>Staphylococcaceae</taxon>
        <taxon>Staphylococcus</taxon>
    </lineage>
</organism>
<evidence type="ECO:0000256" key="2">
    <source>
        <dbReference type="ARBA" id="ARBA00022857"/>
    </source>
</evidence>
<dbReference type="Pfam" id="PF02781">
    <property type="entry name" value="G6PD_C"/>
    <property type="match status" value="1"/>
</dbReference>
<keyword evidence="2" id="KW-0521">NADP</keyword>
<comment type="pathway">
    <text evidence="1">Carbohydrate degradation.</text>
</comment>
<evidence type="ECO:0000256" key="4">
    <source>
        <dbReference type="ARBA" id="ARBA00023277"/>
    </source>
</evidence>
<dbReference type="SUPFAM" id="SSF55347">
    <property type="entry name" value="Glyceraldehyde-3-phosphate dehydrogenase-like, C-terminal domain"/>
    <property type="match status" value="1"/>
</dbReference>
<dbReference type="PANTHER" id="PTHR23429:SF0">
    <property type="entry name" value="GLUCOSE-6-PHOSPHATE 1-DEHYDROGENASE"/>
    <property type="match status" value="1"/>
</dbReference>
<dbReference type="PANTHER" id="PTHR23429">
    <property type="entry name" value="GLUCOSE-6-PHOSPHATE 1-DEHYDROGENASE G6PD"/>
    <property type="match status" value="1"/>
</dbReference>
<dbReference type="InterPro" id="IPR001282">
    <property type="entry name" value="G6P_DH"/>
</dbReference>
<comment type="caution">
    <text evidence="6">The sequence shown here is derived from an EMBL/GenBank/DDBJ whole genome shotgun (WGS) entry which is preliminary data.</text>
</comment>
<evidence type="ECO:0000256" key="1">
    <source>
        <dbReference type="ARBA" id="ARBA00004921"/>
    </source>
</evidence>
<dbReference type="Gene3D" id="3.30.360.10">
    <property type="entry name" value="Dihydrodipicolinate Reductase, domain 2"/>
    <property type="match status" value="1"/>
</dbReference>
<accession>A0ABY1HAD4</accession>